<dbReference type="RefSeq" id="WP_194854848.1">
    <property type="nucleotide sequence ID" value="NZ_ARXR01000001.1"/>
</dbReference>
<name>A0ABS0ABV1_9GAMM</name>
<protein>
    <submittedName>
        <fullName evidence="1">Uncharacterized protein</fullName>
    </submittedName>
</protein>
<dbReference type="Proteomes" id="UP000644441">
    <property type="component" value="Unassembled WGS sequence"/>
</dbReference>
<sequence>MNASSHDPDTRLPVVFTLADLKQQLPGDEQAAMALALRWLESGQVRQVAPPRPVFIRLGSGETPAEADLCLALRRAFPSLVVVGGSALWRQGISHERDAVLDCAVSEPVERCPLPGVRLHQRPAGWLDVVSRTGGLHGHLHEVPLLSAEMAVADAARFTDVWVPDRDHLDWRTLSAERITAAQDAMNSL</sequence>
<reference evidence="1 2" key="1">
    <citation type="submission" date="2012-09" db="EMBL/GenBank/DDBJ databases">
        <title>Genome Sequence of alkane-degrading Bacterium Alcanivorax venustensis ISO4.</title>
        <authorList>
            <person name="Lai Q."/>
            <person name="Shao Z."/>
        </authorList>
    </citation>
    <scope>NUCLEOTIDE SEQUENCE [LARGE SCALE GENOMIC DNA]</scope>
    <source>
        <strain evidence="1 2">ISO4</strain>
    </source>
</reference>
<keyword evidence="2" id="KW-1185">Reference proteome</keyword>
<proteinExistence type="predicted"/>
<gene>
    <name evidence="1" type="ORF">ISO4_00205</name>
</gene>
<evidence type="ECO:0000313" key="2">
    <source>
        <dbReference type="Proteomes" id="UP000644441"/>
    </source>
</evidence>
<evidence type="ECO:0000313" key="1">
    <source>
        <dbReference type="EMBL" id="MBF5051603.1"/>
    </source>
</evidence>
<accession>A0ABS0ABV1</accession>
<organism evidence="1 2">
    <name type="scientific">Alloalcanivorax venustensis ISO4</name>
    <dbReference type="NCBI Taxonomy" id="1177184"/>
    <lineage>
        <taxon>Bacteria</taxon>
        <taxon>Pseudomonadati</taxon>
        <taxon>Pseudomonadota</taxon>
        <taxon>Gammaproteobacteria</taxon>
        <taxon>Oceanospirillales</taxon>
        <taxon>Alcanivoracaceae</taxon>
        <taxon>Alloalcanivorax</taxon>
    </lineage>
</organism>
<dbReference type="EMBL" id="ARXR01000001">
    <property type="protein sequence ID" value="MBF5051603.1"/>
    <property type="molecule type" value="Genomic_DNA"/>
</dbReference>
<comment type="caution">
    <text evidence="1">The sequence shown here is derived from an EMBL/GenBank/DDBJ whole genome shotgun (WGS) entry which is preliminary data.</text>
</comment>